<gene>
    <name evidence="7" type="primary">lptF</name>
    <name evidence="7" type="ORF">SCD90_04215</name>
</gene>
<feature type="transmembrane region" description="Helical" evidence="6">
    <location>
        <begin position="100"/>
        <end position="118"/>
    </location>
</feature>
<protein>
    <submittedName>
        <fullName evidence="7">LPS export ABC transporter permease LptF</fullName>
    </submittedName>
</protein>
<comment type="caution">
    <text evidence="7">The sequence shown here is derived from an EMBL/GenBank/DDBJ whole genome shotgun (WGS) entry which is preliminary data.</text>
</comment>
<evidence type="ECO:0000256" key="3">
    <source>
        <dbReference type="ARBA" id="ARBA00022692"/>
    </source>
</evidence>
<keyword evidence="5 6" id="KW-0472">Membrane</keyword>
<dbReference type="Pfam" id="PF03739">
    <property type="entry name" value="LptF_LptG"/>
    <property type="match status" value="1"/>
</dbReference>
<dbReference type="InterPro" id="IPR030922">
    <property type="entry name" value="LptF"/>
</dbReference>
<keyword evidence="8" id="KW-1185">Reference proteome</keyword>
<sequence length="373" mass="39477">MLTALDRYIIRMTGASFLTSLFATTAVVWVTQSLRQIDLLTSKGQSLWTFLLVTTLGLPSLALVVAPVALFGAVMWVLNRLNSDSELAAMSAAGATPLQLMRPFIVVTVVVAIATGVLSTSAIPASLRAVREIVTAIRADVIVNVLRPGAFSTFSQGITVHVRASGAGNSLVGMLIEDDSEPGQNLVYTAERGRVVQAGDTSYIVLENGALQRKASGSDDVSIVVFESYAFDLSPLASQSATASFRPREQTVQNLLNPPAEAVDTSGKRGRIRAELHDRLTNPIYPVVFMLIAFAALGRTRSNRQGRISATLAAVAAIVAVRVAGLGLINLASSAAWAVPALYAFLFLTGAAALALIFGRGISLPRRRSLQQA</sequence>
<proteinExistence type="predicted"/>
<dbReference type="PANTHER" id="PTHR33529:SF6">
    <property type="entry name" value="YJGP_YJGQ FAMILY PERMEASE"/>
    <property type="match status" value="1"/>
</dbReference>
<feature type="transmembrane region" description="Helical" evidence="6">
    <location>
        <begin position="50"/>
        <end position="79"/>
    </location>
</feature>
<dbReference type="Proteomes" id="UP001274321">
    <property type="component" value="Unassembled WGS sequence"/>
</dbReference>
<keyword evidence="4 6" id="KW-1133">Transmembrane helix</keyword>
<dbReference type="InterPro" id="IPR005495">
    <property type="entry name" value="LptG/LptF_permease"/>
</dbReference>
<comment type="subcellular location">
    <subcellularLocation>
        <location evidence="1">Cell membrane</location>
        <topology evidence="1">Multi-pass membrane protein</topology>
    </subcellularLocation>
</comment>
<feature type="transmembrane region" description="Helical" evidence="6">
    <location>
        <begin position="12"/>
        <end position="30"/>
    </location>
</feature>
<evidence type="ECO:0000256" key="5">
    <source>
        <dbReference type="ARBA" id="ARBA00023136"/>
    </source>
</evidence>
<evidence type="ECO:0000256" key="2">
    <source>
        <dbReference type="ARBA" id="ARBA00022475"/>
    </source>
</evidence>
<evidence type="ECO:0000256" key="1">
    <source>
        <dbReference type="ARBA" id="ARBA00004651"/>
    </source>
</evidence>
<evidence type="ECO:0000256" key="4">
    <source>
        <dbReference type="ARBA" id="ARBA00022989"/>
    </source>
</evidence>
<dbReference type="NCBIfam" id="TIGR04407">
    <property type="entry name" value="LptF_YjgP"/>
    <property type="match status" value="1"/>
</dbReference>
<evidence type="ECO:0000313" key="7">
    <source>
        <dbReference type="EMBL" id="MDX6805262.1"/>
    </source>
</evidence>
<dbReference type="PANTHER" id="PTHR33529">
    <property type="entry name" value="SLR0882 PROTEIN-RELATED"/>
    <property type="match status" value="1"/>
</dbReference>
<feature type="transmembrane region" description="Helical" evidence="6">
    <location>
        <begin position="280"/>
        <end position="298"/>
    </location>
</feature>
<organism evidence="7 8">
    <name type="scientific">Terrihabitans rhizophilus</name>
    <dbReference type="NCBI Taxonomy" id="3092662"/>
    <lineage>
        <taxon>Bacteria</taxon>
        <taxon>Pseudomonadati</taxon>
        <taxon>Pseudomonadota</taxon>
        <taxon>Alphaproteobacteria</taxon>
        <taxon>Hyphomicrobiales</taxon>
        <taxon>Terrihabitans</taxon>
    </lineage>
</organism>
<accession>A0ABU4RKA8</accession>
<feature type="transmembrane region" description="Helical" evidence="6">
    <location>
        <begin position="310"/>
        <end position="329"/>
    </location>
</feature>
<keyword evidence="3 6" id="KW-0812">Transmembrane</keyword>
<dbReference type="RefSeq" id="WP_319843387.1">
    <property type="nucleotide sequence ID" value="NZ_JAXAFJ010000002.1"/>
</dbReference>
<feature type="transmembrane region" description="Helical" evidence="6">
    <location>
        <begin position="335"/>
        <end position="358"/>
    </location>
</feature>
<keyword evidence="2" id="KW-1003">Cell membrane</keyword>
<name>A0ABU4RKA8_9HYPH</name>
<evidence type="ECO:0000313" key="8">
    <source>
        <dbReference type="Proteomes" id="UP001274321"/>
    </source>
</evidence>
<evidence type="ECO:0000256" key="6">
    <source>
        <dbReference type="SAM" id="Phobius"/>
    </source>
</evidence>
<dbReference type="EMBL" id="JAXAFJ010000002">
    <property type="protein sequence ID" value="MDX6805262.1"/>
    <property type="molecule type" value="Genomic_DNA"/>
</dbReference>
<reference evidence="7 8" key="1">
    <citation type="submission" date="2023-11" db="EMBL/GenBank/DDBJ databases">
        <authorList>
            <person name="Bao R."/>
        </authorList>
    </citation>
    <scope>NUCLEOTIDE SEQUENCE [LARGE SCALE GENOMIC DNA]</scope>
    <source>
        <strain evidence="7 8">PJ23</strain>
    </source>
</reference>